<dbReference type="InterPro" id="IPR008258">
    <property type="entry name" value="Transglycosylase_SLT_dom_1"/>
</dbReference>
<evidence type="ECO:0000256" key="3">
    <source>
        <dbReference type="ARBA" id="ARBA00022729"/>
    </source>
</evidence>
<accession>A0A246FCY2</accession>
<dbReference type="PANTHER" id="PTHR35936:SF32">
    <property type="entry name" value="MEMBRANE-BOUND LYTIC MUREIN TRANSGLYCOSYLASE F"/>
    <property type="match status" value="1"/>
</dbReference>
<dbReference type="Gene3D" id="3.40.190.10">
    <property type="entry name" value="Periplasmic binding protein-like II"/>
    <property type="match status" value="2"/>
</dbReference>
<dbReference type="CDD" id="cd01009">
    <property type="entry name" value="PBP2_YfhD_N"/>
    <property type="match status" value="1"/>
</dbReference>
<protein>
    <submittedName>
        <fullName evidence="7">Lytic transglycosylase F</fullName>
    </submittedName>
</protein>
<dbReference type="InterPro" id="IPR001638">
    <property type="entry name" value="Solute-binding_3/MltF_N"/>
</dbReference>
<dbReference type="PANTHER" id="PTHR35936">
    <property type="entry name" value="MEMBRANE-BOUND LYTIC MUREIN TRANSGLYCOSYLASE F"/>
    <property type="match status" value="1"/>
</dbReference>
<feature type="signal peptide" evidence="5">
    <location>
        <begin position="1"/>
        <end position="21"/>
    </location>
</feature>
<keyword evidence="3 5" id="KW-0732">Signal</keyword>
<sequence length="474" mass="53116">MTRLLLLLLCLVALTPLPAAARLTAQPENWEQESSDARDLAAIRSGGTLRVLVNQSRNSSGEIKGEPIGIEYRRLRAFEQYLNDNSPGRKPLTIKFIPKAKDQLLGALQRGEGDLVAPGEVLLARDGQNVSPSLPWKADVPLVLVTRQGNRKFVRLEQLAGRTITLPAGSAAGEAVRKVNERLAQKRLAPLVLEWTDSSLAVEDVLEMVQAGIFNYTVVEQPIAERWSKVFTKLRVDRHLVLDNSEPMAWYVRRDAPMLRASVNRFLKDYRAPADQDMAFQRLYRRAYQVRNPLVVPDRKRLEAVRPTLQRYGEQSKVDWLALAAVAFKESNLNASARGAGGATGLMQITPAAARAVGVDTVHQKESNVQAASRYMAMLRKRFFSSPRINERDRMAFVLAAYNAGPERVQSLRAEAKRQGLNPNQWFFQVERVAAEQLGMGVVNYVSSVNKYYLAYQRERDGLEPRESVAAIKK</sequence>
<evidence type="ECO:0000256" key="2">
    <source>
        <dbReference type="ARBA" id="ARBA00010333"/>
    </source>
</evidence>
<comment type="similarity">
    <text evidence="2">Belongs to the bacterial solute-binding protein 3 family.</text>
</comment>
<dbReference type="Pfam" id="PF01464">
    <property type="entry name" value="SLT"/>
    <property type="match status" value="1"/>
</dbReference>
<dbReference type="SUPFAM" id="SSF53850">
    <property type="entry name" value="Periplasmic binding protein-like II"/>
    <property type="match status" value="1"/>
</dbReference>
<reference evidence="7 8" key="1">
    <citation type="submission" date="2017-06" db="EMBL/GenBank/DDBJ databases">
        <title>Draft genome of Pseudomonas nitroreducens DF05.</title>
        <authorList>
            <person name="Iyer R."/>
        </authorList>
    </citation>
    <scope>NUCLEOTIDE SEQUENCE [LARGE SCALE GENOMIC DNA]</scope>
    <source>
        <strain evidence="7 8">DF05</strain>
    </source>
</reference>
<feature type="domain" description="Solute-binding protein family 3/N-terminal" evidence="6">
    <location>
        <begin position="48"/>
        <end position="291"/>
    </location>
</feature>
<feature type="chain" id="PRO_5013123089" evidence="5">
    <location>
        <begin position="22"/>
        <end position="474"/>
    </location>
</feature>
<dbReference type="STRING" id="46680.GCA_000807755_03348"/>
<dbReference type="GO" id="GO:0009279">
    <property type="term" value="C:cell outer membrane"/>
    <property type="evidence" value="ECO:0007669"/>
    <property type="project" value="UniProtKB-SubCell"/>
</dbReference>
<dbReference type="EMBL" id="NJBA01000002">
    <property type="protein sequence ID" value="OWP52156.1"/>
    <property type="molecule type" value="Genomic_DNA"/>
</dbReference>
<dbReference type="AlphaFoldDB" id="A0A246FCY2"/>
<evidence type="ECO:0000313" key="7">
    <source>
        <dbReference type="EMBL" id="OWP52156.1"/>
    </source>
</evidence>
<evidence type="ECO:0000259" key="6">
    <source>
        <dbReference type="SMART" id="SM00062"/>
    </source>
</evidence>
<dbReference type="SMART" id="SM00062">
    <property type="entry name" value="PBPb"/>
    <property type="match status" value="1"/>
</dbReference>
<dbReference type="SUPFAM" id="SSF53955">
    <property type="entry name" value="Lysozyme-like"/>
    <property type="match status" value="1"/>
</dbReference>
<dbReference type="Gene3D" id="1.10.530.10">
    <property type="match status" value="1"/>
</dbReference>
<dbReference type="GO" id="GO:0009253">
    <property type="term" value="P:peptidoglycan catabolic process"/>
    <property type="evidence" value="ECO:0007669"/>
    <property type="project" value="TreeGrafter"/>
</dbReference>
<evidence type="ECO:0000256" key="1">
    <source>
        <dbReference type="ARBA" id="ARBA00004339"/>
    </source>
</evidence>
<comment type="caution">
    <text evidence="7">The sequence shown here is derived from an EMBL/GenBank/DDBJ whole genome shotgun (WGS) entry which is preliminary data.</text>
</comment>
<dbReference type="InterPro" id="IPR023346">
    <property type="entry name" value="Lysozyme-like_dom_sf"/>
</dbReference>
<dbReference type="eggNOG" id="COG4623">
    <property type="taxonomic scope" value="Bacteria"/>
</dbReference>
<proteinExistence type="inferred from homology"/>
<evidence type="ECO:0000256" key="5">
    <source>
        <dbReference type="SAM" id="SignalP"/>
    </source>
</evidence>
<evidence type="ECO:0000313" key="8">
    <source>
        <dbReference type="Proteomes" id="UP000198145"/>
    </source>
</evidence>
<dbReference type="Proteomes" id="UP000198145">
    <property type="component" value="Unassembled WGS sequence"/>
</dbReference>
<dbReference type="GO" id="GO:0008933">
    <property type="term" value="F:peptidoglycan lytic transglycosylase activity"/>
    <property type="evidence" value="ECO:0007669"/>
    <property type="project" value="TreeGrafter"/>
</dbReference>
<organism evidence="7 8">
    <name type="scientific">Pseudomonas nitroreducens</name>
    <dbReference type="NCBI Taxonomy" id="46680"/>
    <lineage>
        <taxon>Bacteria</taxon>
        <taxon>Pseudomonadati</taxon>
        <taxon>Pseudomonadota</taxon>
        <taxon>Gammaproteobacteria</taxon>
        <taxon>Pseudomonadales</taxon>
        <taxon>Pseudomonadaceae</taxon>
        <taxon>Pseudomonas</taxon>
    </lineage>
</organism>
<comment type="subcellular location">
    <subcellularLocation>
        <location evidence="1">Cell outer membrane</location>
        <topology evidence="1">Peripheral membrane protein</topology>
    </subcellularLocation>
</comment>
<evidence type="ECO:0000256" key="4">
    <source>
        <dbReference type="ARBA" id="ARBA00023237"/>
    </source>
</evidence>
<name>A0A246FCY2_PSENT</name>
<gene>
    <name evidence="7" type="ORF">CEG18_07835</name>
</gene>
<keyword evidence="4" id="KW-0472">Membrane</keyword>
<keyword evidence="4" id="KW-0998">Cell outer membrane</keyword>
<dbReference type="RefSeq" id="WP_088416972.1">
    <property type="nucleotide sequence ID" value="NZ_NJBA01000002.1"/>
</dbReference>